<dbReference type="AlphaFoldDB" id="A0A496PH47"/>
<reference evidence="1 2" key="1">
    <citation type="submission" date="2018-07" db="EMBL/GenBank/DDBJ databases">
        <title>Arthrobacter sp. nov., isolated from raw cow's milk with high bacterial count.</title>
        <authorList>
            <person name="Hahne J."/>
            <person name="Isele D."/>
            <person name="Lipski A."/>
        </authorList>
    </citation>
    <scope>NUCLEOTIDE SEQUENCE [LARGE SCALE GENOMIC DNA]</scope>
    <source>
        <strain evidence="1 2">JZ R-183</strain>
    </source>
</reference>
<sequence>MFALTEIAVSGRVVDLIVGPAGAGKTTAMNALRRAWEKEHGQGSVVGLAPSSSAAQVLAEDLGIATENTAKWWQNHLREGETFQSGQLVIVDEASLAGTLSLDRITRLAAEAGAKVLLVGDYAQLQAVDAGGAFGMISHDRDDVPELVDVHRFTHDWEKRASLDLRHGHAGVIDIYDEHQRVVDGDTEGMIDAAYAAWRRDLVAGRATVLVSDSNESVTALNNRARTDLILDGTVRGSRESELHDGTRAASGDIVITRRNDRRLLAGRGWVRNGDRWNVVDVRRDRLMLVRRAGSSRRNSVLLPADYVTEHVELGYAVTSFRAQGLTTDTTHVLVDSTMTRETLYVAMTRGRDANVAYVTVDKPDASHDGPHPGENDEVTGRSVLEGVLQHVGAELSAHETIAVEQESWGTITQLAAEYETIAAAAQRDRWAALVRASGLSAEQAVEVIESDAFGPLTAELRRAEANHHDVAVLFPRLVRARDFGDADDIAAVMRHRLTAATARPAGAGRTRRAPRLIAGLVPEVTGPVADEMCQALDERRDLIIQRADAVLDRAIAVGASWIDKIAPLPDATNLREAWWQSARAIAAYRNRYTIKLESVLGPRPEDTDQRIDYARAEAALNRARRNAEHEHVELAHRVVRQRSSFGQTM</sequence>
<accession>A0A496PH47</accession>
<dbReference type="InterPro" id="IPR027417">
    <property type="entry name" value="P-loop_NTPase"/>
</dbReference>
<dbReference type="Proteomes" id="UP000273119">
    <property type="component" value="Unassembled WGS sequence"/>
</dbReference>
<dbReference type="Gene3D" id="3.40.50.300">
    <property type="entry name" value="P-loop containing nucleotide triphosphate hydrolases"/>
    <property type="match status" value="2"/>
</dbReference>
<proteinExistence type="predicted"/>
<evidence type="ECO:0000313" key="1">
    <source>
        <dbReference type="EMBL" id="RKW69806.1"/>
    </source>
</evidence>
<evidence type="ECO:0008006" key="3">
    <source>
        <dbReference type="Google" id="ProtNLM"/>
    </source>
</evidence>
<name>A0A496PH47_9MICC</name>
<dbReference type="Pfam" id="PF13604">
    <property type="entry name" value="AAA_30"/>
    <property type="match status" value="1"/>
</dbReference>
<evidence type="ECO:0000313" key="2">
    <source>
        <dbReference type="Proteomes" id="UP000273119"/>
    </source>
</evidence>
<protein>
    <recommendedName>
        <fullName evidence="3">Conjugal transfer protein</fullName>
    </recommendedName>
</protein>
<gene>
    <name evidence="1" type="ORF">DWQ67_11905</name>
</gene>
<dbReference type="EMBL" id="QQXL01000007">
    <property type="protein sequence ID" value="RKW69806.1"/>
    <property type="molecule type" value="Genomic_DNA"/>
</dbReference>
<dbReference type="CDD" id="cd18809">
    <property type="entry name" value="SF1_C_RecD"/>
    <property type="match status" value="1"/>
</dbReference>
<organism evidence="1 2">
    <name type="scientific">Galactobacter caseinivorans</name>
    <dbReference type="NCBI Taxonomy" id="2676123"/>
    <lineage>
        <taxon>Bacteria</taxon>
        <taxon>Bacillati</taxon>
        <taxon>Actinomycetota</taxon>
        <taxon>Actinomycetes</taxon>
        <taxon>Micrococcales</taxon>
        <taxon>Micrococcaceae</taxon>
        <taxon>Galactobacter</taxon>
    </lineage>
</organism>
<comment type="caution">
    <text evidence="1">The sequence shown here is derived from an EMBL/GenBank/DDBJ whole genome shotgun (WGS) entry which is preliminary data.</text>
</comment>
<keyword evidence="2" id="KW-1185">Reference proteome</keyword>
<dbReference type="SUPFAM" id="SSF52540">
    <property type="entry name" value="P-loop containing nucleoside triphosphate hydrolases"/>
    <property type="match status" value="2"/>
</dbReference>
<dbReference type="Gene3D" id="2.30.30.940">
    <property type="match status" value="1"/>
</dbReference>